<dbReference type="PANTHER" id="PTHR43041:SF1">
    <property type="entry name" value="METALLO-BETA-LACTAMASE DOMAIN-CONTAINING PROTEIN"/>
    <property type="match status" value="1"/>
</dbReference>
<protein>
    <submittedName>
        <fullName evidence="2">MBL fold metallo-hydrolase</fullName>
    </submittedName>
</protein>
<dbReference type="PANTHER" id="PTHR43041">
    <property type="entry name" value="HYDROLASE, METALLO-BETA-LACTAMASE SUPERFAMILY"/>
    <property type="match status" value="1"/>
</dbReference>
<evidence type="ECO:0000313" key="2">
    <source>
        <dbReference type="EMBL" id="MFC4787765.1"/>
    </source>
</evidence>
<reference evidence="3" key="1">
    <citation type="journal article" date="2019" name="Int. J. Syst. Evol. Microbiol.">
        <title>The Global Catalogue of Microorganisms (GCM) 10K type strain sequencing project: providing services to taxonomists for standard genome sequencing and annotation.</title>
        <authorList>
            <consortium name="The Broad Institute Genomics Platform"/>
            <consortium name="The Broad Institute Genome Sequencing Center for Infectious Disease"/>
            <person name="Wu L."/>
            <person name="Ma J."/>
        </authorList>
    </citation>
    <scope>NUCLEOTIDE SEQUENCE [LARGE SCALE GENOMIC DNA]</scope>
    <source>
        <strain evidence="3">CCUG 49452</strain>
    </source>
</reference>
<dbReference type="RefSeq" id="WP_382429520.1">
    <property type="nucleotide sequence ID" value="NZ_JBHSHJ010000001.1"/>
</dbReference>
<dbReference type="EMBL" id="JBHSHJ010000001">
    <property type="protein sequence ID" value="MFC4787765.1"/>
    <property type="molecule type" value="Genomic_DNA"/>
</dbReference>
<evidence type="ECO:0000259" key="1">
    <source>
        <dbReference type="SMART" id="SM00849"/>
    </source>
</evidence>
<dbReference type="Gene3D" id="3.60.15.10">
    <property type="entry name" value="Ribonuclease Z/Hydroxyacylglutathione hydrolase-like"/>
    <property type="match status" value="1"/>
</dbReference>
<dbReference type="SUPFAM" id="SSF56281">
    <property type="entry name" value="Metallo-hydrolase/oxidoreductase"/>
    <property type="match status" value="1"/>
</dbReference>
<dbReference type="CDD" id="cd07709">
    <property type="entry name" value="flavodiiron_proteins_MBL-fold"/>
    <property type="match status" value="1"/>
</dbReference>
<feature type="domain" description="Metallo-beta-lactamase" evidence="1">
    <location>
        <begin position="28"/>
        <end position="220"/>
    </location>
</feature>
<organism evidence="2 3">
    <name type="scientific">Giesbergeria sinuosa</name>
    <dbReference type="NCBI Taxonomy" id="80883"/>
    <lineage>
        <taxon>Bacteria</taxon>
        <taxon>Pseudomonadati</taxon>
        <taxon>Pseudomonadota</taxon>
        <taxon>Betaproteobacteria</taxon>
        <taxon>Burkholderiales</taxon>
        <taxon>Comamonadaceae</taxon>
        <taxon>Giesbergeria</taxon>
    </lineage>
</organism>
<sequence length="276" mass="31165">MPIELYRDKNHACYMFTDLVEEDGQAVQANQFLIVDDDTGAIIDPGGNLAYNELYMGMLKHFPPQKLSYVLASHADPDIIAALDRWLSSTKALLVISRIWERFVPHFTKAGKTENRVISVADVGGRLPLGRHEIWMIPAHFMHSEGNFQFYDPVSRILFTGDLGVSMMDGAQAARPVTNFKSHLPLMEGFHRRYMVSNKILRLWVNMVRQLDIAMIVPQHGAPLMGQQAISEFLAWIENLACGIDLFDERSYQVPTAIIDPVVRPPLPILQALRAP</sequence>
<evidence type="ECO:0000313" key="3">
    <source>
        <dbReference type="Proteomes" id="UP001596001"/>
    </source>
</evidence>
<keyword evidence="3" id="KW-1185">Reference proteome</keyword>
<dbReference type="InterPro" id="IPR001279">
    <property type="entry name" value="Metallo-B-lactamas"/>
</dbReference>
<dbReference type="SMART" id="SM00849">
    <property type="entry name" value="Lactamase_B"/>
    <property type="match status" value="1"/>
</dbReference>
<dbReference type="InterPro" id="IPR036866">
    <property type="entry name" value="RibonucZ/Hydroxyglut_hydro"/>
</dbReference>
<comment type="caution">
    <text evidence="2">The sequence shown here is derived from an EMBL/GenBank/DDBJ whole genome shotgun (WGS) entry which is preliminary data.</text>
</comment>
<dbReference type="Proteomes" id="UP001596001">
    <property type="component" value="Unassembled WGS sequence"/>
</dbReference>
<proteinExistence type="predicted"/>
<accession>A0ABV9Q972</accession>
<dbReference type="InterPro" id="IPR045761">
    <property type="entry name" value="ODP_dom"/>
</dbReference>
<dbReference type="Pfam" id="PF19583">
    <property type="entry name" value="ODP"/>
    <property type="match status" value="1"/>
</dbReference>
<gene>
    <name evidence="2" type="ORF">ACFO6X_01985</name>
</gene>
<name>A0ABV9Q972_9BURK</name>